<dbReference type="Pfam" id="PF08246">
    <property type="entry name" value="Inhibitor_I29"/>
    <property type="match status" value="1"/>
</dbReference>
<feature type="signal peptide" evidence="8">
    <location>
        <begin position="1"/>
        <end position="21"/>
    </location>
</feature>
<evidence type="ECO:0000313" key="11">
    <source>
        <dbReference type="Proteomes" id="UP000515135"/>
    </source>
</evidence>
<dbReference type="Gene3D" id="3.90.70.10">
    <property type="entry name" value="Cysteine proteinases"/>
    <property type="match status" value="1"/>
</dbReference>
<organism evidence="11 12">
    <name type="scientific">Branchiostoma belcheri</name>
    <name type="common">Amphioxus</name>
    <dbReference type="NCBI Taxonomy" id="7741"/>
    <lineage>
        <taxon>Eukaryota</taxon>
        <taxon>Metazoa</taxon>
        <taxon>Chordata</taxon>
        <taxon>Cephalochordata</taxon>
        <taxon>Leptocardii</taxon>
        <taxon>Amphioxiformes</taxon>
        <taxon>Branchiostomatidae</taxon>
        <taxon>Branchiostoma</taxon>
    </lineage>
</organism>
<dbReference type="CDD" id="cd02248">
    <property type="entry name" value="Peptidase_C1A"/>
    <property type="match status" value="1"/>
</dbReference>
<keyword evidence="3" id="KW-0378">Hydrolase</keyword>
<dbReference type="SMART" id="SM00645">
    <property type="entry name" value="Pept_C1"/>
    <property type="match status" value="1"/>
</dbReference>
<dbReference type="Pfam" id="PF00112">
    <property type="entry name" value="Peptidase_C1"/>
    <property type="match status" value="1"/>
</dbReference>
<feature type="chain" id="PRO_5028011813" evidence="8">
    <location>
        <begin position="22"/>
        <end position="337"/>
    </location>
</feature>
<comment type="similarity">
    <text evidence="1">Belongs to the peptidase C1 family.</text>
</comment>
<dbReference type="InterPro" id="IPR000169">
    <property type="entry name" value="Pept_cys_AS"/>
</dbReference>
<dbReference type="PROSITE" id="PS00139">
    <property type="entry name" value="THIOL_PROTEASE_CYS"/>
    <property type="match status" value="1"/>
</dbReference>
<dbReference type="KEGG" id="bbel:109480828"/>
<keyword evidence="6" id="KW-1015">Disulfide bond</keyword>
<dbReference type="InterPro" id="IPR039417">
    <property type="entry name" value="Peptidase_C1A_papain-like"/>
</dbReference>
<keyword evidence="5" id="KW-0865">Zymogen</keyword>
<dbReference type="FunFam" id="3.90.70.10:FF:000039">
    <property type="entry name" value="Cysteine proteinase 2, putative"/>
    <property type="match status" value="1"/>
</dbReference>
<keyword evidence="4" id="KW-0788">Thiol protease</keyword>
<keyword evidence="8" id="KW-0732">Signal</keyword>
<reference evidence="12" key="1">
    <citation type="submission" date="2025-08" db="UniProtKB">
        <authorList>
            <consortium name="RefSeq"/>
        </authorList>
    </citation>
    <scope>IDENTIFICATION</scope>
    <source>
        <tissue evidence="12">Gonad</tissue>
    </source>
</reference>
<keyword evidence="11" id="KW-1185">Reference proteome</keyword>
<keyword evidence="2" id="KW-0645">Protease</keyword>
<evidence type="ECO:0000256" key="3">
    <source>
        <dbReference type="ARBA" id="ARBA00022801"/>
    </source>
</evidence>
<dbReference type="PROSITE" id="PS00639">
    <property type="entry name" value="THIOL_PROTEASE_HIS"/>
    <property type="match status" value="1"/>
</dbReference>
<dbReference type="InterPro" id="IPR013128">
    <property type="entry name" value="Peptidase_C1A"/>
</dbReference>
<dbReference type="GO" id="GO:0008234">
    <property type="term" value="F:cysteine-type peptidase activity"/>
    <property type="evidence" value="ECO:0007669"/>
    <property type="project" value="UniProtKB-KW"/>
</dbReference>
<dbReference type="SMART" id="SM00848">
    <property type="entry name" value="Inhibitor_I29"/>
    <property type="match status" value="1"/>
</dbReference>
<dbReference type="SUPFAM" id="SSF54001">
    <property type="entry name" value="Cysteine proteinases"/>
    <property type="match status" value="1"/>
</dbReference>
<dbReference type="InterPro" id="IPR025660">
    <property type="entry name" value="Pept_his_AS"/>
</dbReference>
<name>A0A6P5AAB3_BRABE</name>
<evidence type="ECO:0000256" key="4">
    <source>
        <dbReference type="ARBA" id="ARBA00022807"/>
    </source>
</evidence>
<dbReference type="GeneID" id="109480828"/>
<dbReference type="PANTHER" id="PTHR12411">
    <property type="entry name" value="CYSTEINE PROTEASE FAMILY C1-RELATED"/>
    <property type="match status" value="1"/>
</dbReference>
<evidence type="ECO:0000313" key="12">
    <source>
        <dbReference type="RefSeq" id="XP_019638711.1"/>
    </source>
</evidence>
<dbReference type="PRINTS" id="PR00705">
    <property type="entry name" value="PAPAIN"/>
</dbReference>
<evidence type="ECO:0000256" key="2">
    <source>
        <dbReference type="ARBA" id="ARBA00022670"/>
    </source>
</evidence>
<gene>
    <name evidence="12" type="primary">LOC109480828</name>
</gene>
<feature type="region of interest" description="Disordered" evidence="7">
    <location>
        <begin position="97"/>
        <end position="125"/>
    </location>
</feature>
<evidence type="ECO:0000256" key="5">
    <source>
        <dbReference type="ARBA" id="ARBA00023145"/>
    </source>
</evidence>
<sequence>MTRLFLLALVGLSAVFGLTTSVPVASREDFHLWVKENGKTYHDEKEFERRFAIFLQNAQEVAAHNAGGHSYQLELNKFADLTFEEFRDMILMTTPQNCSATGQKKPRVQSRVGPVPAKKDWRDRPGVVSGVKDQGHCGSCWSFSATGCLESVTAITFGAAMNLSEQQLIGCAQGFNNHGCEGGLPSQAWEYVKWTQGIESEKDYPYTGKDGKCAFNSSKTIAYVRDVVNITQGDEDGILQAVGTLNPVSIAYQVVAGFQHYKKGVYSSKLCHHDQEHVNHAVLVVGYGEDESGVPYWIVKNSWGPKWGMDGYFWIERNKNMCGLAECAAYPLPPDDK</sequence>
<evidence type="ECO:0000256" key="6">
    <source>
        <dbReference type="ARBA" id="ARBA00023157"/>
    </source>
</evidence>
<dbReference type="InterPro" id="IPR013201">
    <property type="entry name" value="Prot_inhib_I29"/>
</dbReference>
<dbReference type="OrthoDB" id="10253408at2759"/>
<dbReference type="InterPro" id="IPR000668">
    <property type="entry name" value="Peptidase_C1A_C"/>
</dbReference>
<evidence type="ECO:0000256" key="7">
    <source>
        <dbReference type="SAM" id="MobiDB-lite"/>
    </source>
</evidence>
<evidence type="ECO:0000259" key="10">
    <source>
        <dbReference type="SMART" id="SM00848"/>
    </source>
</evidence>
<dbReference type="RefSeq" id="XP_019638711.1">
    <property type="nucleotide sequence ID" value="XM_019783152.1"/>
</dbReference>
<proteinExistence type="inferred from homology"/>
<dbReference type="PROSITE" id="PS00640">
    <property type="entry name" value="THIOL_PROTEASE_ASN"/>
    <property type="match status" value="1"/>
</dbReference>
<evidence type="ECO:0000256" key="8">
    <source>
        <dbReference type="SAM" id="SignalP"/>
    </source>
</evidence>
<dbReference type="InterPro" id="IPR038765">
    <property type="entry name" value="Papain-like_cys_pep_sf"/>
</dbReference>
<dbReference type="InterPro" id="IPR025661">
    <property type="entry name" value="Pept_asp_AS"/>
</dbReference>
<feature type="domain" description="Cathepsin propeptide inhibitor" evidence="10">
    <location>
        <begin position="30"/>
        <end position="86"/>
    </location>
</feature>
<evidence type="ECO:0000256" key="1">
    <source>
        <dbReference type="ARBA" id="ARBA00008455"/>
    </source>
</evidence>
<evidence type="ECO:0000259" key="9">
    <source>
        <dbReference type="SMART" id="SM00645"/>
    </source>
</evidence>
<dbReference type="AlphaFoldDB" id="A0A6P5AAB3"/>
<protein>
    <submittedName>
        <fullName evidence="12">Pro-cathepsin H-like</fullName>
    </submittedName>
</protein>
<accession>A0A6P5AAB3</accession>
<feature type="domain" description="Peptidase C1A papain C-terminal" evidence="9">
    <location>
        <begin position="115"/>
        <end position="332"/>
    </location>
</feature>
<dbReference type="Proteomes" id="UP000515135">
    <property type="component" value="Unplaced"/>
</dbReference>
<dbReference type="GO" id="GO:0006508">
    <property type="term" value="P:proteolysis"/>
    <property type="evidence" value="ECO:0007669"/>
    <property type="project" value="UniProtKB-KW"/>
</dbReference>